<evidence type="ECO:0000259" key="4">
    <source>
        <dbReference type="Pfam" id="PF00561"/>
    </source>
</evidence>
<dbReference type="InterPro" id="IPR051601">
    <property type="entry name" value="Serine_prot/Carboxylest_S33"/>
</dbReference>
<dbReference type="Gene3D" id="3.40.50.1820">
    <property type="entry name" value="alpha/beta hydrolase"/>
    <property type="match status" value="1"/>
</dbReference>
<proteinExistence type="inferred from homology"/>
<evidence type="ECO:0000256" key="2">
    <source>
        <dbReference type="ARBA" id="ARBA00022801"/>
    </source>
</evidence>
<dbReference type="Proteomes" id="UP001528411">
    <property type="component" value="Unassembled WGS sequence"/>
</dbReference>
<evidence type="ECO:0000313" key="6">
    <source>
        <dbReference type="Proteomes" id="UP001528411"/>
    </source>
</evidence>
<keyword evidence="6" id="KW-1185">Reference proteome</keyword>
<dbReference type="RefSeq" id="WP_272180031.1">
    <property type="nucleotide sequence ID" value="NZ_JAQOMS010000002.1"/>
</dbReference>
<evidence type="ECO:0000256" key="3">
    <source>
        <dbReference type="SAM" id="SignalP"/>
    </source>
</evidence>
<dbReference type="PANTHER" id="PTHR43248">
    <property type="entry name" value="2-SUCCINYL-6-HYDROXY-2,4-CYCLOHEXADIENE-1-CARBOXYLATE SYNTHASE"/>
    <property type="match status" value="1"/>
</dbReference>
<protein>
    <submittedName>
        <fullName evidence="5">Alpha/beta fold hydrolase</fullName>
    </submittedName>
</protein>
<name>A0ABT5FA50_9GAMM</name>
<feature type="chain" id="PRO_5045643349" evidence="3">
    <location>
        <begin position="25"/>
        <end position="490"/>
    </location>
</feature>
<comment type="caution">
    <text evidence="5">The sequence shown here is derived from an EMBL/GenBank/DDBJ whole genome shotgun (WGS) entry which is preliminary data.</text>
</comment>
<dbReference type="InterPro" id="IPR029058">
    <property type="entry name" value="AB_hydrolase_fold"/>
</dbReference>
<keyword evidence="2 5" id="KW-0378">Hydrolase</keyword>
<evidence type="ECO:0000256" key="1">
    <source>
        <dbReference type="ARBA" id="ARBA00010088"/>
    </source>
</evidence>
<dbReference type="InterPro" id="IPR002410">
    <property type="entry name" value="Peptidase_S33"/>
</dbReference>
<dbReference type="PRINTS" id="PR00793">
    <property type="entry name" value="PROAMNOPTASE"/>
</dbReference>
<gene>
    <name evidence="5" type="ORF">PN838_06040</name>
</gene>
<feature type="signal peptide" evidence="3">
    <location>
        <begin position="1"/>
        <end position="24"/>
    </location>
</feature>
<accession>A0ABT5FA50</accession>
<dbReference type="GO" id="GO:0016787">
    <property type="term" value="F:hydrolase activity"/>
    <property type="evidence" value="ECO:0007669"/>
    <property type="project" value="UniProtKB-KW"/>
</dbReference>
<feature type="domain" description="AB hydrolase-1" evidence="4">
    <location>
        <begin position="83"/>
        <end position="449"/>
    </location>
</feature>
<dbReference type="SUPFAM" id="SSF53474">
    <property type="entry name" value="alpha/beta-Hydrolases"/>
    <property type="match status" value="1"/>
</dbReference>
<dbReference type="InterPro" id="IPR000073">
    <property type="entry name" value="AB_hydrolase_1"/>
</dbReference>
<sequence>MKITNFGWLILVCTALGVNTKTYAAPSDATLTLVDCFVPKIKSKAKCGTLDVAEDRSKPMSETNKVVLNIVLLPKFKEESKEYPLMFLAGGPGQAATELAPAIDRFLSDTRQQHDILFIDQRGTGKSNPLSCDDDLIDALALDDSAISIQKDVEKCLKEMPPRHLPSYNTYDSIKDFEAVREALGFDKVHLLGGSYGTRAGFAYLKLFPQSIETAILDSNAPMELVIGMFGKTSERAFDMLLADCSTNEKCQTAFPNLKQDYLSLVAQLDKGPIKHKTFHPATGKPVEAILSKNKVTEAMRSTLYDLGSRQMLPYMINRAANGDLRFLTAFIGRTVDSERSAGGMYPGLTMNILCNEDIPRGKTEAFDADADNYFNGKLGHSNFTDVCQYWPKWPAPVDFAEPVTADVPVLLFSGSYDPVTPPAYGEMALKNLPNAKHVEIKNGAHVASIRQCTSLISAFISVGKFDDLDYSCADKSVPMMFFTDMNQLH</sequence>
<evidence type="ECO:0000313" key="5">
    <source>
        <dbReference type="EMBL" id="MDC2888404.1"/>
    </source>
</evidence>
<keyword evidence="3" id="KW-0732">Signal</keyword>
<dbReference type="Pfam" id="PF00561">
    <property type="entry name" value="Abhydrolase_1"/>
    <property type="match status" value="1"/>
</dbReference>
<organism evidence="5 6">
    <name type="scientific">Psychrosphaera algicola</name>
    <dbReference type="NCBI Taxonomy" id="3023714"/>
    <lineage>
        <taxon>Bacteria</taxon>
        <taxon>Pseudomonadati</taxon>
        <taxon>Pseudomonadota</taxon>
        <taxon>Gammaproteobacteria</taxon>
        <taxon>Alteromonadales</taxon>
        <taxon>Pseudoalteromonadaceae</taxon>
        <taxon>Psychrosphaera</taxon>
    </lineage>
</organism>
<reference evidence="5 6" key="1">
    <citation type="submission" date="2023-01" db="EMBL/GenBank/DDBJ databases">
        <title>Psychrosphaera sp. nov., isolated from marine algae.</title>
        <authorList>
            <person name="Bayburt H."/>
            <person name="Choi B.J."/>
            <person name="Kim J.M."/>
            <person name="Choi D.G."/>
            <person name="Jeon C.O."/>
        </authorList>
    </citation>
    <scope>NUCLEOTIDE SEQUENCE [LARGE SCALE GENOMIC DNA]</scope>
    <source>
        <strain evidence="5 6">G1-22</strain>
    </source>
</reference>
<comment type="similarity">
    <text evidence="1">Belongs to the peptidase S33 family.</text>
</comment>
<dbReference type="EMBL" id="JAQOMS010000002">
    <property type="protein sequence ID" value="MDC2888404.1"/>
    <property type="molecule type" value="Genomic_DNA"/>
</dbReference>